<keyword evidence="2" id="KW-1185">Reference proteome</keyword>
<organism evidence="1 2">
    <name type="scientific">Forsythia ovata</name>
    <dbReference type="NCBI Taxonomy" id="205694"/>
    <lineage>
        <taxon>Eukaryota</taxon>
        <taxon>Viridiplantae</taxon>
        <taxon>Streptophyta</taxon>
        <taxon>Embryophyta</taxon>
        <taxon>Tracheophyta</taxon>
        <taxon>Spermatophyta</taxon>
        <taxon>Magnoliopsida</taxon>
        <taxon>eudicotyledons</taxon>
        <taxon>Gunneridae</taxon>
        <taxon>Pentapetalae</taxon>
        <taxon>asterids</taxon>
        <taxon>lamiids</taxon>
        <taxon>Lamiales</taxon>
        <taxon>Oleaceae</taxon>
        <taxon>Forsythieae</taxon>
        <taxon>Forsythia</taxon>
    </lineage>
</organism>
<name>A0ABD1VN53_9LAMI</name>
<proteinExistence type="predicted"/>
<reference evidence="2" key="1">
    <citation type="submission" date="2024-07" db="EMBL/GenBank/DDBJ databases">
        <title>Two chromosome-level genome assemblies of Korean endemic species Abeliophyllum distichum and Forsythia ovata (Oleaceae).</title>
        <authorList>
            <person name="Jang H."/>
        </authorList>
    </citation>
    <scope>NUCLEOTIDE SEQUENCE [LARGE SCALE GENOMIC DNA]</scope>
</reference>
<comment type="caution">
    <text evidence="1">The sequence shown here is derived from an EMBL/GenBank/DDBJ whole genome shotgun (WGS) entry which is preliminary data.</text>
</comment>
<dbReference type="Proteomes" id="UP001604277">
    <property type="component" value="Unassembled WGS sequence"/>
</dbReference>
<dbReference type="EMBL" id="JBFOLJ010000005">
    <property type="protein sequence ID" value="KAL2538068.1"/>
    <property type="molecule type" value="Genomic_DNA"/>
</dbReference>
<dbReference type="AlphaFoldDB" id="A0ABD1VN53"/>
<accession>A0ABD1VN53</accession>
<gene>
    <name evidence="1" type="ORF">Fot_19459</name>
</gene>
<sequence>MAGFYFSHVPVFKIRGVRVVGERRTLLPRLPVPNEVLNLASVVPPVVGAVGGVSFSPPLVIKVRGGPSSPPSIVEGRDGSPSLLLETSVSLPIDAQHQDKENGVSISEGEKMASKRGLKDRDVVIDFGRIKKSRTTLLEETSDSNPTSPIAAPDPFPDSFDWTGCINIGSH</sequence>
<evidence type="ECO:0000313" key="1">
    <source>
        <dbReference type="EMBL" id="KAL2538068.1"/>
    </source>
</evidence>
<protein>
    <submittedName>
        <fullName evidence="1">Uncharacterized protein</fullName>
    </submittedName>
</protein>
<evidence type="ECO:0000313" key="2">
    <source>
        <dbReference type="Proteomes" id="UP001604277"/>
    </source>
</evidence>